<name>A0A0D6JAX3_9HYPH</name>
<dbReference type="AlphaFoldDB" id="A0A0D6JAX3"/>
<dbReference type="SUPFAM" id="SSF52799">
    <property type="entry name" value="(Phosphotyrosine protein) phosphatases II"/>
    <property type="match status" value="1"/>
</dbReference>
<dbReference type="InterPro" id="IPR055214">
    <property type="entry name" value="PTP-NADK"/>
</dbReference>
<feature type="domain" description="DSP-PTPase phosphatase fused to NAD+ Kinase" evidence="1">
    <location>
        <begin position="66"/>
        <end position="181"/>
    </location>
</feature>
<dbReference type="KEGG" id="fiy:BN1229_v1_0164"/>
<dbReference type="Gene3D" id="3.90.190.10">
    <property type="entry name" value="Protein tyrosine phosphatase superfamily"/>
    <property type="match status" value="1"/>
</dbReference>
<evidence type="ECO:0000313" key="2">
    <source>
        <dbReference type="EMBL" id="CPR15003.1"/>
    </source>
</evidence>
<sequence>MAGLAKRAKRAVKRVTMAWRHGLIDHSPEWLRRRFGAHASYLDMLFIDHGIFRLIYLNMHRLSPEAWRSAQPAPHDFRRFKRMGIKTVVNLRGERVCGSFWHERKQCEELGLNLVNFTIRSRAAPSREDILAAREMFETIEYPMVMHCKSGADRAGLMSVLYKHVRGHQPIDEALKQLSLKYGHIRQADTGILDMFFERYLADTAERPMPFFEWVETVYDSEKLKESYQSNRWANRLVDRVLQRE</sequence>
<dbReference type="Pfam" id="PF22741">
    <property type="entry name" value="PTP-NADK"/>
    <property type="match status" value="1"/>
</dbReference>
<dbReference type="KEGG" id="fil:BN1229_v1_0160"/>
<keyword evidence="3" id="KW-1185">Reference proteome</keyword>
<protein>
    <submittedName>
        <fullName evidence="2">Protein tyrosine phosphatase</fullName>
    </submittedName>
</protein>
<dbReference type="Proteomes" id="UP000033187">
    <property type="component" value="Chromosome 1"/>
</dbReference>
<reference evidence="3" key="1">
    <citation type="submission" date="2015-02" db="EMBL/GenBank/DDBJ databases">
        <authorList>
            <person name="Chooi Y.-H."/>
        </authorList>
    </citation>
    <scope>NUCLEOTIDE SEQUENCE [LARGE SCALE GENOMIC DNA]</scope>
    <source>
        <strain evidence="3">strain Y</strain>
    </source>
</reference>
<accession>A0A0D6JAX3</accession>
<evidence type="ECO:0000313" key="3">
    <source>
        <dbReference type="Proteomes" id="UP000033187"/>
    </source>
</evidence>
<gene>
    <name evidence="2" type="ORF">YBN1229_v1_0164</name>
</gene>
<evidence type="ECO:0000259" key="1">
    <source>
        <dbReference type="Pfam" id="PF22741"/>
    </source>
</evidence>
<dbReference type="EMBL" id="LN829119">
    <property type="protein sequence ID" value="CPR15003.1"/>
    <property type="molecule type" value="Genomic_DNA"/>
</dbReference>
<dbReference type="InterPro" id="IPR029021">
    <property type="entry name" value="Prot-tyrosine_phosphatase-like"/>
</dbReference>
<organism evidence="2 3">
    <name type="scientific">Candidatus Filomicrobium marinum</name>
    <dbReference type="NCBI Taxonomy" id="1608628"/>
    <lineage>
        <taxon>Bacteria</taxon>
        <taxon>Pseudomonadati</taxon>
        <taxon>Pseudomonadota</taxon>
        <taxon>Alphaproteobacteria</taxon>
        <taxon>Hyphomicrobiales</taxon>
        <taxon>Hyphomicrobiaceae</taxon>
        <taxon>Filomicrobium</taxon>
    </lineage>
</organism>
<proteinExistence type="predicted"/>
<dbReference type="RefSeq" id="WP_076605263.1">
    <property type="nucleotide sequence ID" value="NZ_LN829118.1"/>
</dbReference>